<proteinExistence type="predicted"/>
<evidence type="ECO:0000313" key="1">
    <source>
        <dbReference type="EMBL" id="JAH74046.1"/>
    </source>
</evidence>
<accession>A0A0E9V7R5</accession>
<protein>
    <submittedName>
        <fullName evidence="1">Uncharacterized protein</fullName>
    </submittedName>
</protein>
<reference evidence="1" key="1">
    <citation type="submission" date="2014-11" db="EMBL/GenBank/DDBJ databases">
        <authorList>
            <person name="Amaro Gonzalez C."/>
        </authorList>
    </citation>
    <scope>NUCLEOTIDE SEQUENCE</scope>
</reference>
<sequence length="33" mass="3862">MEKFIFTGQRLEKHRFSSYQMVSSCIPSILLPS</sequence>
<reference evidence="1" key="2">
    <citation type="journal article" date="2015" name="Fish Shellfish Immunol.">
        <title>Early steps in the European eel (Anguilla anguilla)-Vibrio vulnificus interaction in the gills: Role of the RtxA13 toxin.</title>
        <authorList>
            <person name="Callol A."/>
            <person name="Pajuelo D."/>
            <person name="Ebbesson L."/>
            <person name="Teles M."/>
            <person name="MacKenzie S."/>
            <person name="Amaro C."/>
        </authorList>
    </citation>
    <scope>NUCLEOTIDE SEQUENCE</scope>
</reference>
<dbReference type="EMBL" id="GBXM01034531">
    <property type="protein sequence ID" value="JAH74046.1"/>
    <property type="molecule type" value="Transcribed_RNA"/>
</dbReference>
<organism evidence="1">
    <name type="scientific">Anguilla anguilla</name>
    <name type="common">European freshwater eel</name>
    <name type="synonym">Muraena anguilla</name>
    <dbReference type="NCBI Taxonomy" id="7936"/>
    <lineage>
        <taxon>Eukaryota</taxon>
        <taxon>Metazoa</taxon>
        <taxon>Chordata</taxon>
        <taxon>Craniata</taxon>
        <taxon>Vertebrata</taxon>
        <taxon>Euteleostomi</taxon>
        <taxon>Actinopterygii</taxon>
        <taxon>Neopterygii</taxon>
        <taxon>Teleostei</taxon>
        <taxon>Anguilliformes</taxon>
        <taxon>Anguillidae</taxon>
        <taxon>Anguilla</taxon>
    </lineage>
</organism>
<dbReference type="AlphaFoldDB" id="A0A0E9V7R5"/>
<name>A0A0E9V7R5_ANGAN</name>